<dbReference type="InterPro" id="IPR004088">
    <property type="entry name" value="KH_dom_type_1"/>
</dbReference>
<proteinExistence type="predicted"/>
<reference evidence="6" key="2">
    <citation type="journal article" date="2017" name="J. Anim. Genet.">
        <title>Multiple reference genome sequences of hot pepper reveal the massive evolution of plant disease resistance genes by retroduplication.</title>
        <authorList>
            <person name="Kim S."/>
            <person name="Park J."/>
            <person name="Yeom S.-I."/>
            <person name="Kim Y.-M."/>
            <person name="Seo E."/>
            <person name="Kim K.-T."/>
            <person name="Kim M.-S."/>
            <person name="Lee J.M."/>
            <person name="Cheong K."/>
            <person name="Shin H.-S."/>
            <person name="Kim S.-B."/>
            <person name="Han K."/>
            <person name="Lee J."/>
            <person name="Park M."/>
            <person name="Lee H.-A."/>
            <person name="Lee H.-Y."/>
            <person name="Lee Y."/>
            <person name="Oh S."/>
            <person name="Lee J.H."/>
            <person name="Choi E."/>
            <person name="Choi E."/>
            <person name="Lee S.E."/>
            <person name="Jeon J."/>
            <person name="Kim H."/>
            <person name="Choi G."/>
            <person name="Song H."/>
            <person name="Lee J."/>
            <person name="Lee S.-C."/>
            <person name="Kwon J.-K."/>
            <person name="Lee H.-Y."/>
            <person name="Koo N."/>
            <person name="Hong Y."/>
            <person name="Kim R.W."/>
            <person name="Kang W.-H."/>
            <person name="Huh J.H."/>
            <person name="Kang B.-C."/>
            <person name="Yang T.-J."/>
            <person name="Lee Y.-H."/>
            <person name="Bennetzen J.L."/>
            <person name="Choi D."/>
        </authorList>
    </citation>
    <scope>NUCLEOTIDE SEQUENCE [LARGE SCALE GENOMIC DNA]</scope>
    <source>
        <strain evidence="6">cv. PBC81</strain>
    </source>
</reference>
<feature type="domain" description="K Homology" evidence="4">
    <location>
        <begin position="133"/>
        <end position="208"/>
    </location>
</feature>
<evidence type="ECO:0000256" key="2">
    <source>
        <dbReference type="PROSITE-ProRule" id="PRU00117"/>
    </source>
</evidence>
<dbReference type="EMBL" id="MLFT02000012">
    <property type="protein sequence ID" value="PHT30940.1"/>
    <property type="molecule type" value="Genomic_DNA"/>
</dbReference>
<feature type="compositionally biased region" description="Basic residues" evidence="3">
    <location>
        <begin position="1"/>
        <end position="11"/>
    </location>
</feature>
<dbReference type="SUPFAM" id="SSF54791">
    <property type="entry name" value="Eukaryotic type KH-domain (KH-domain type I)"/>
    <property type="match status" value="5"/>
</dbReference>
<dbReference type="InterPro" id="IPR004087">
    <property type="entry name" value="KH_dom"/>
</dbReference>
<dbReference type="PROSITE" id="PS50084">
    <property type="entry name" value="KH_TYPE_1"/>
    <property type="match status" value="5"/>
</dbReference>
<sequence length="618" mass="66200">MNLQNHHRPAIKHGVSSGASPVSGGGSGGEVHFRLLCHVNTAGGVIGNSGGLIRQLEAQTGCKIRLEDPLPHWHERVINIIGDSIIDRKITMKCDNSSDEVELVEVSRAQEGLVRVYERILQIEGSGGAEKNGSVGCRMLAISSQIGALIGKGGVIVDGIRKSTGAKIKVLNKEQLPPCAVPEEELIQIMGAIVAVKKALVHVSRRLQIRLPAERNTPHVTSKGALHEQSVDFPLDAKSSIQPLARNAVNHSPVAHSLSSDFDSALNLDADCAQRKVVFRLLCSYVAAGGVIGRGANIVKGLEKDTGASIKFSTPALRSKERVATISSLETLEPLYSPAQVATIRVFERSVDVIREHGFIKDGSISARILVGPREIKCLLDERGRFSSDVGSTTGVEVQLFGAEHAPNCAEEHDTVVQIIGEHDNVKNALFQLTGKLREMVFSSLVSEGAAPKNYSGSSHSHGGQHEFGTSMPSQSPDHLSSFSSHYQTDHLGFGPKLGGPHTMLPDKQSKDRKNTKMSKPIKQSMSSWKSSHGEIESGRMQEAGAAKKTVVKNVSEQNFNSVYGENGSNLTRLKEISGASVVLQTPGPGECDGKVIISGTPEQIQMAESLLQAFILA</sequence>
<feature type="domain" description="K Homology" evidence="4">
    <location>
        <begin position="363"/>
        <end position="438"/>
    </location>
</feature>
<dbReference type="Proteomes" id="UP000224567">
    <property type="component" value="Unassembled WGS sequence"/>
</dbReference>
<dbReference type="SMART" id="SM00322">
    <property type="entry name" value="KH"/>
    <property type="match status" value="5"/>
</dbReference>
<feature type="domain" description="K Homology" evidence="4">
    <location>
        <begin position="29"/>
        <end position="125"/>
    </location>
</feature>
<feature type="compositionally biased region" description="Polar residues" evidence="3">
    <location>
        <begin position="471"/>
        <end position="487"/>
    </location>
</feature>
<feature type="region of interest" description="Disordered" evidence="3">
    <location>
        <begin position="1"/>
        <end position="23"/>
    </location>
</feature>
<keyword evidence="1" id="KW-0677">Repeat</keyword>
<accession>A0A2G2VD78</accession>
<reference evidence="5 6" key="1">
    <citation type="journal article" date="2017" name="Genome Biol.">
        <title>New reference genome sequences of hot pepper reveal the massive evolution of plant disease-resistance genes by retroduplication.</title>
        <authorList>
            <person name="Kim S."/>
            <person name="Park J."/>
            <person name="Yeom S.I."/>
            <person name="Kim Y.M."/>
            <person name="Seo E."/>
            <person name="Kim K.T."/>
            <person name="Kim M.S."/>
            <person name="Lee J.M."/>
            <person name="Cheong K."/>
            <person name="Shin H.S."/>
            <person name="Kim S.B."/>
            <person name="Han K."/>
            <person name="Lee J."/>
            <person name="Park M."/>
            <person name="Lee H.A."/>
            <person name="Lee H.Y."/>
            <person name="Lee Y."/>
            <person name="Oh S."/>
            <person name="Lee J.H."/>
            <person name="Choi E."/>
            <person name="Choi E."/>
            <person name="Lee S.E."/>
            <person name="Jeon J."/>
            <person name="Kim H."/>
            <person name="Choi G."/>
            <person name="Song H."/>
            <person name="Lee J."/>
            <person name="Lee S.C."/>
            <person name="Kwon J.K."/>
            <person name="Lee H.Y."/>
            <person name="Koo N."/>
            <person name="Hong Y."/>
            <person name="Kim R.W."/>
            <person name="Kang W.H."/>
            <person name="Huh J.H."/>
            <person name="Kang B.C."/>
            <person name="Yang T.J."/>
            <person name="Lee Y.H."/>
            <person name="Bennetzen J.L."/>
            <person name="Choi D."/>
        </authorList>
    </citation>
    <scope>NUCLEOTIDE SEQUENCE [LARGE SCALE GENOMIC DNA]</scope>
    <source>
        <strain evidence="6">cv. PBC81</strain>
    </source>
</reference>
<name>A0A2G2VD78_CAPBA</name>
<dbReference type="OrthoDB" id="442947at2759"/>
<dbReference type="Pfam" id="PF00013">
    <property type="entry name" value="KH_1"/>
    <property type="match status" value="4"/>
</dbReference>
<feature type="compositionally biased region" description="Polar residues" evidence="3">
    <location>
        <begin position="522"/>
        <end position="531"/>
    </location>
</feature>
<evidence type="ECO:0000256" key="1">
    <source>
        <dbReference type="ARBA" id="ARBA00022737"/>
    </source>
</evidence>
<protein>
    <recommendedName>
        <fullName evidence="4">K Homology domain-containing protein</fullName>
    </recommendedName>
</protein>
<evidence type="ECO:0000313" key="5">
    <source>
        <dbReference type="EMBL" id="PHT30940.1"/>
    </source>
</evidence>
<dbReference type="CDD" id="cd22460">
    <property type="entry name" value="KH-I_PEPPER_rpt2_like"/>
    <property type="match status" value="1"/>
</dbReference>
<feature type="region of interest" description="Disordered" evidence="3">
    <location>
        <begin position="453"/>
        <end position="534"/>
    </location>
</feature>
<evidence type="ECO:0000256" key="3">
    <source>
        <dbReference type="SAM" id="MobiDB-lite"/>
    </source>
</evidence>
<dbReference type="Gene3D" id="3.30.1370.10">
    <property type="entry name" value="K Homology domain, type 1"/>
    <property type="match status" value="3"/>
</dbReference>
<feature type="domain" description="K Homology" evidence="4">
    <location>
        <begin position="547"/>
        <end position="617"/>
    </location>
</feature>
<dbReference type="Gene3D" id="3.30.310.210">
    <property type="match status" value="1"/>
</dbReference>
<gene>
    <name evidence="5" type="ORF">CQW23_27277</name>
</gene>
<evidence type="ECO:0000313" key="6">
    <source>
        <dbReference type="Proteomes" id="UP000224567"/>
    </source>
</evidence>
<dbReference type="STRING" id="33114.A0A2G2VD78"/>
<dbReference type="AlphaFoldDB" id="A0A2G2VD78"/>
<dbReference type="GO" id="GO:0003723">
    <property type="term" value="F:RNA binding"/>
    <property type="evidence" value="ECO:0007669"/>
    <property type="project" value="UniProtKB-UniRule"/>
</dbReference>
<feature type="domain" description="K Homology" evidence="4">
    <location>
        <begin position="275"/>
        <end position="351"/>
    </location>
</feature>
<keyword evidence="6" id="KW-1185">Reference proteome</keyword>
<dbReference type="PANTHER" id="PTHR10288">
    <property type="entry name" value="KH DOMAIN CONTAINING RNA BINDING PROTEIN"/>
    <property type="match status" value="1"/>
</dbReference>
<comment type="caution">
    <text evidence="5">The sequence shown here is derived from an EMBL/GenBank/DDBJ whole genome shotgun (WGS) entry which is preliminary data.</text>
</comment>
<keyword evidence="2" id="KW-0694">RNA-binding</keyword>
<evidence type="ECO:0000259" key="4">
    <source>
        <dbReference type="SMART" id="SM00322"/>
    </source>
</evidence>
<dbReference type="InterPro" id="IPR036612">
    <property type="entry name" value="KH_dom_type_1_sf"/>
</dbReference>
<organism evidence="5 6">
    <name type="scientific">Capsicum baccatum</name>
    <name type="common">Peruvian pepper</name>
    <dbReference type="NCBI Taxonomy" id="33114"/>
    <lineage>
        <taxon>Eukaryota</taxon>
        <taxon>Viridiplantae</taxon>
        <taxon>Streptophyta</taxon>
        <taxon>Embryophyta</taxon>
        <taxon>Tracheophyta</taxon>
        <taxon>Spermatophyta</taxon>
        <taxon>Magnoliopsida</taxon>
        <taxon>eudicotyledons</taxon>
        <taxon>Gunneridae</taxon>
        <taxon>Pentapetalae</taxon>
        <taxon>asterids</taxon>
        <taxon>lamiids</taxon>
        <taxon>Solanales</taxon>
        <taxon>Solanaceae</taxon>
        <taxon>Solanoideae</taxon>
        <taxon>Capsiceae</taxon>
        <taxon>Capsicum</taxon>
    </lineage>
</organism>